<feature type="transmembrane region" description="Helical" evidence="1">
    <location>
        <begin position="75"/>
        <end position="93"/>
    </location>
</feature>
<evidence type="ECO:0000313" key="2">
    <source>
        <dbReference type="EMBL" id="MET6997878.1"/>
    </source>
</evidence>
<reference evidence="2 3" key="1">
    <citation type="submission" date="2024-06" db="EMBL/GenBank/DDBJ databases">
        <title>Chitinophaga defluvii sp. nov., isolated from municipal sewage.</title>
        <authorList>
            <person name="Zhang L."/>
        </authorList>
    </citation>
    <scope>NUCLEOTIDE SEQUENCE [LARGE SCALE GENOMIC DNA]</scope>
    <source>
        <strain evidence="2 3">H8</strain>
    </source>
</reference>
<proteinExistence type="predicted"/>
<feature type="transmembrane region" description="Helical" evidence="1">
    <location>
        <begin position="133"/>
        <end position="152"/>
    </location>
</feature>
<dbReference type="Pfam" id="PF13858">
    <property type="entry name" value="DUF4199"/>
    <property type="match status" value="1"/>
</dbReference>
<evidence type="ECO:0000313" key="3">
    <source>
        <dbReference type="Proteomes" id="UP001549749"/>
    </source>
</evidence>
<feature type="transmembrane region" description="Helical" evidence="1">
    <location>
        <begin position="34"/>
        <end position="54"/>
    </location>
</feature>
<dbReference type="RefSeq" id="WP_354660513.1">
    <property type="nucleotide sequence ID" value="NZ_JBEXAC010000001.1"/>
</dbReference>
<keyword evidence="1" id="KW-0812">Transmembrane</keyword>
<keyword evidence="1" id="KW-0472">Membrane</keyword>
<gene>
    <name evidence="2" type="ORF">ABR189_10885</name>
</gene>
<keyword evidence="1" id="KW-1133">Transmembrane helix</keyword>
<sequence>MTSKNHLIYGATTGVVMIVITIICYLLGVIQHEWAQYAPLAIILGGVILSCINFSKIHRREVTFSTTFSNGFKTVAVITLIFVIFALIFITIFPDIKAQAMANIALEMQNQGQSAEAIAAAQGKYTVVMIGKLLYGILSFGIVAALIGALVAKKNTNTPSPKL</sequence>
<accession>A0ABV2T4B3</accession>
<feature type="transmembrane region" description="Helical" evidence="1">
    <location>
        <begin position="7"/>
        <end position="28"/>
    </location>
</feature>
<evidence type="ECO:0000256" key="1">
    <source>
        <dbReference type="SAM" id="Phobius"/>
    </source>
</evidence>
<dbReference type="EMBL" id="JBEXAC010000001">
    <property type="protein sequence ID" value="MET6997878.1"/>
    <property type="molecule type" value="Genomic_DNA"/>
</dbReference>
<keyword evidence="3" id="KW-1185">Reference proteome</keyword>
<organism evidence="2 3">
    <name type="scientific">Chitinophaga defluvii</name>
    <dbReference type="NCBI Taxonomy" id="3163343"/>
    <lineage>
        <taxon>Bacteria</taxon>
        <taxon>Pseudomonadati</taxon>
        <taxon>Bacteroidota</taxon>
        <taxon>Chitinophagia</taxon>
        <taxon>Chitinophagales</taxon>
        <taxon>Chitinophagaceae</taxon>
        <taxon>Chitinophaga</taxon>
    </lineage>
</organism>
<name>A0ABV2T4B3_9BACT</name>
<protein>
    <submittedName>
        <fullName evidence="2">DUF4199 domain-containing protein</fullName>
    </submittedName>
</protein>
<comment type="caution">
    <text evidence="2">The sequence shown here is derived from an EMBL/GenBank/DDBJ whole genome shotgun (WGS) entry which is preliminary data.</text>
</comment>
<dbReference type="InterPro" id="IPR025250">
    <property type="entry name" value="DUF4199"/>
</dbReference>
<dbReference type="Proteomes" id="UP001549749">
    <property type="component" value="Unassembled WGS sequence"/>
</dbReference>